<accession>A0A563DU57</accession>
<dbReference type="RefSeq" id="WP_146320580.1">
    <property type="nucleotide sequence ID" value="NZ_VCQV01000046.1"/>
</dbReference>
<reference evidence="2 3" key="2">
    <citation type="submission" date="2019-08" db="EMBL/GenBank/DDBJ databases">
        <title>Jejuicoccus antrihumi gen. nov., sp. nov., a new member of the family Dermacoccaceae isolated from a cave.</title>
        <authorList>
            <person name="Schumann P."/>
            <person name="Kim I.S."/>
        </authorList>
    </citation>
    <scope>NUCLEOTIDE SEQUENCE [LARGE SCALE GENOMIC DNA]</scope>
    <source>
        <strain evidence="2 3">C5-26</strain>
    </source>
</reference>
<sequence>MRTAGRSGLRVSALALGTHGWGTDVDPHLAAELLSTYRESGGTMIDTAYGYGDGASEEIVGALVGTDHRDDLVLCTKSGLSRDGDGVRVDTSRGGLLRQLDTSLSRLRTDYVDLWMVHAWSDEVPLTETLSALEHAVRTGRARYVGVSGFHGWQLARAASLLEQVRVPLVASGVEYNLLERWPEHELAAAAAHLGTGVFAWSPLAGGVLSGKYRHGVPAQSRAAAGHRVALLREGNGPVVEALVTAAEGLGVTATEVALAWIRDRPGVSAAAVGARTLIQLQAALRSDALTIPDEVGHALDEVSS</sequence>
<protein>
    <submittedName>
        <fullName evidence="2">Aldo/keto reductase</fullName>
    </submittedName>
</protein>
<comment type="caution">
    <text evidence="2">The sequence shown here is derived from an EMBL/GenBank/DDBJ whole genome shotgun (WGS) entry which is preliminary data.</text>
</comment>
<dbReference type="PANTHER" id="PTHR43364:SF18">
    <property type="entry name" value="OXIDOREDUCTASE"/>
    <property type="match status" value="1"/>
</dbReference>
<name>A0A563DU57_9MICO</name>
<evidence type="ECO:0000313" key="3">
    <source>
        <dbReference type="Proteomes" id="UP000320244"/>
    </source>
</evidence>
<keyword evidence="3" id="KW-1185">Reference proteome</keyword>
<dbReference type="GO" id="GO:0005829">
    <property type="term" value="C:cytosol"/>
    <property type="evidence" value="ECO:0007669"/>
    <property type="project" value="TreeGrafter"/>
</dbReference>
<dbReference type="InterPro" id="IPR023210">
    <property type="entry name" value="NADP_OxRdtase_dom"/>
</dbReference>
<dbReference type="AlphaFoldDB" id="A0A563DU57"/>
<dbReference type="Pfam" id="PF00248">
    <property type="entry name" value="Aldo_ket_red"/>
    <property type="match status" value="1"/>
</dbReference>
<dbReference type="EMBL" id="VCQV01000046">
    <property type="protein sequence ID" value="TWP33224.1"/>
    <property type="molecule type" value="Genomic_DNA"/>
</dbReference>
<gene>
    <name evidence="2" type="ORF">FGL98_22075</name>
</gene>
<reference evidence="2 3" key="1">
    <citation type="submission" date="2019-05" db="EMBL/GenBank/DDBJ databases">
        <authorList>
            <person name="Lee S.D."/>
        </authorList>
    </citation>
    <scope>NUCLEOTIDE SEQUENCE [LARGE SCALE GENOMIC DNA]</scope>
    <source>
        <strain evidence="2 3">C5-26</strain>
    </source>
</reference>
<evidence type="ECO:0000259" key="1">
    <source>
        <dbReference type="Pfam" id="PF00248"/>
    </source>
</evidence>
<dbReference type="GO" id="GO:0016491">
    <property type="term" value="F:oxidoreductase activity"/>
    <property type="evidence" value="ECO:0007669"/>
    <property type="project" value="InterPro"/>
</dbReference>
<evidence type="ECO:0000313" key="2">
    <source>
        <dbReference type="EMBL" id="TWP33224.1"/>
    </source>
</evidence>
<dbReference type="OrthoDB" id="9768793at2"/>
<proteinExistence type="predicted"/>
<dbReference type="InterPro" id="IPR020471">
    <property type="entry name" value="AKR"/>
</dbReference>
<dbReference type="Gene3D" id="3.20.20.100">
    <property type="entry name" value="NADP-dependent oxidoreductase domain"/>
    <property type="match status" value="1"/>
</dbReference>
<dbReference type="PANTHER" id="PTHR43364">
    <property type="entry name" value="NADH-SPECIFIC METHYLGLYOXAL REDUCTASE-RELATED"/>
    <property type="match status" value="1"/>
</dbReference>
<feature type="domain" description="NADP-dependent oxidoreductase" evidence="1">
    <location>
        <begin position="14"/>
        <end position="303"/>
    </location>
</feature>
<dbReference type="SUPFAM" id="SSF51430">
    <property type="entry name" value="NAD(P)-linked oxidoreductase"/>
    <property type="match status" value="1"/>
</dbReference>
<dbReference type="PRINTS" id="PR00069">
    <property type="entry name" value="ALDKETRDTASE"/>
</dbReference>
<organism evidence="2 3">
    <name type="scientific">Leekyejoonella antrihumi</name>
    <dbReference type="NCBI Taxonomy" id="1660198"/>
    <lineage>
        <taxon>Bacteria</taxon>
        <taxon>Bacillati</taxon>
        <taxon>Actinomycetota</taxon>
        <taxon>Actinomycetes</taxon>
        <taxon>Micrococcales</taxon>
        <taxon>Dermacoccaceae</taxon>
        <taxon>Leekyejoonella</taxon>
    </lineage>
</organism>
<dbReference type="InterPro" id="IPR036812">
    <property type="entry name" value="NAD(P)_OxRdtase_dom_sf"/>
</dbReference>
<dbReference type="Proteomes" id="UP000320244">
    <property type="component" value="Unassembled WGS sequence"/>
</dbReference>
<dbReference type="InterPro" id="IPR050523">
    <property type="entry name" value="AKR_Detox_Biosynth"/>
</dbReference>